<dbReference type="RefSeq" id="WP_202101560.1">
    <property type="nucleotide sequence ID" value="NZ_JAERTY010000002.1"/>
</dbReference>
<protein>
    <recommendedName>
        <fullName evidence="4">DUF4157 domain-containing protein</fullName>
    </recommendedName>
</protein>
<keyword evidence="1" id="KW-0812">Transmembrane</keyword>
<evidence type="ECO:0008006" key="4">
    <source>
        <dbReference type="Google" id="ProtNLM"/>
    </source>
</evidence>
<reference evidence="2 3" key="1">
    <citation type="submission" date="2021-01" db="EMBL/GenBank/DDBJ databases">
        <title>C459-1 draft genome sequence.</title>
        <authorList>
            <person name="Zhang X.-F."/>
        </authorList>
    </citation>
    <scope>NUCLEOTIDE SEQUENCE [LARGE SCALE GENOMIC DNA]</scope>
    <source>
        <strain evidence="3">C459-1</strain>
    </source>
</reference>
<keyword evidence="1" id="KW-0472">Membrane</keyword>
<proteinExistence type="predicted"/>
<dbReference type="Proteomes" id="UP000625283">
    <property type="component" value="Unassembled WGS sequence"/>
</dbReference>
<accession>A0ABS1QZ88</accession>
<comment type="caution">
    <text evidence="2">The sequence shown here is derived from an EMBL/GenBank/DDBJ whole genome shotgun (WGS) entry which is preliminary data.</text>
</comment>
<sequence length="116" mass="13964">MKGKAVISPLLTYLFSAGRADAVTVFPFIFVRTVKMTQDKVLMNHERIHLQQALELFVLPFYILYALEFLIHLLHDRNFNNAYRNISFEREAYARETDLHYLKTRKRWSFIKYYAR</sequence>
<name>A0ABS1QZ88_9SPHI</name>
<evidence type="ECO:0000313" key="2">
    <source>
        <dbReference type="EMBL" id="MBL1407748.1"/>
    </source>
</evidence>
<gene>
    <name evidence="2" type="ORF">JKG61_03195</name>
</gene>
<dbReference type="EMBL" id="JAERTY010000002">
    <property type="protein sequence ID" value="MBL1407748.1"/>
    <property type="molecule type" value="Genomic_DNA"/>
</dbReference>
<feature type="transmembrane region" description="Helical" evidence="1">
    <location>
        <begin position="53"/>
        <end position="74"/>
    </location>
</feature>
<evidence type="ECO:0000256" key="1">
    <source>
        <dbReference type="SAM" id="Phobius"/>
    </source>
</evidence>
<organism evidence="2 3">
    <name type="scientific">Sphingobacterium faecale</name>
    <dbReference type="NCBI Taxonomy" id="2803775"/>
    <lineage>
        <taxon>Bacteria</taxon>
        <taxon>Pseudomonadati</taxon>
        <taxon>Bacteroidota</taxon>
        <taxon>Sphingobacteriia</taxon>
        <taxon>Sphingobacteriales</taxon>
        <taxon>Sphingobacteriaceae</taxon>
        <taxon>Sphingobacterium</taxon>
    </lineage>
</organism>
<keyword evidence="3" id="KW-1185">Reference proteome</keyword>
<keyword evidence="1" id="KW-1133">Transmembrane helix</keyword>
<evidence type="ECO:0000313" key="3">
    <source>
        <dbReference type="Proteomes" id="UP000625283"/>
    </source>
</evidence>